<dbReference type="SUPFAM" id="SSF56214">
    <property type="entry name" value="4'-phosphopantetheinyl transferase"/>
    <property type="match status" value="2"/>
</dbReference>
<organism evidence="5 6">
    <name type="scientific">Bradyrhizobium retamae</name>
    <dbReference type="NCBI Taxonomy" id="1300035"/>
    <lineage>
        <taxon>Bacteria</taxon>
        <taxon>Pseudomonadati</taxon>
        <taxon>Pseudomonadota</taxon>
        <taxon>Alphaproteobacteria</taxon>
        <taxon>Hyphomicrobiales</taxon>
        <taxon>Nitrobacteraceae</taxon>
        <taxon>Bradyrhizobium</taxon>
    </lineage>
</organism>
<dbReference type="InterPro" id="IPR008278">
    <property type="entry name" value="4-PPantetheinyl_Trfase_dom"/>
</dbReference>
<dbReference type="InterPro" id="IPR050559">
    <property type="entry name" value="P-Pant_transferase_sf"/>
</dbReference>
<comment type="caution">
    <text evidence="5">The sequence shown here is derived from an EMBL/GenBank/DDBJ whole genome shotgun (WGS) entry which is preliminary data.</text>
</comment>
<dbReference type="Pfam" id="PF01648">
    <property type="entry name" value="ACPS"/>
    <property type="match status" value="1"/>
</dbReference>
<evidence type="ECO:0000259" key="3">
    <source>
        <dbReference type="Pfam" id="PF01648"/>
    </source>
</evidence>
<evidence type="ECO:0000313" key="6">
    <source>
        <dbReference type="Proteomes" id="UP000052023"/>
    </source>
</evidence>
<keyword evidence="2" id="KW-0808">Transferase</keyword>
<dbReference type="Gene3D" id="3.90.470.20">
    <property type="entry name" value="4'-phosphopantetheinyl transferase domain"/>
    <property type="match status" value="1"/>
</dbReference>
<comment type="similarity">
    <text evidence="1">Belongs to the P-Pant transferase superfamily. Gsp/Sfp/HetI/AcpT family.</text>
</comment>
<proteinExistence type="inferred from homology"/>
<dbReference type="EMBL" id="LLYA01000112">
    <property type="protein sequence ID" value="KRR27571.1"/>
    <property type="molecule type" value="Genomic_DNA"/>
</dbReference>
<dbReference type="PANTHER" id="PTHR12215">
    <property type="entry name" value="PHOSPHOPANTETHEINE TRANSFERASE"/>
    <property type="match status" value="1"/>
</dbReference>
<dbReference type="GO" id="GO:0019878">
    <property type="term" value="P:lysine biosynthetic process via aminoadipic acid"/>
    <property type="evidence" value="ECO:0007669"/>
    <property type="project" value="TreeGrafter"/>
</dbReference>
<evidence type="ECO:0000259" key="4">
    <source>
        <dbReference type="Pfam" id="PF22624"/>
    </source>
</evidence>
<gene>
    <name evidence="5" type="ORF">CQ13_04060</name>
</gene>
<evidence type="ECO:0000256" key="2">
    <source>
        <dbReference type="ARBA" id="ARBA00022679"/>
    </source>
</evidence>
<accession>A0A0R3NCF8</accession>
<dbReference type="PANTHER" id="PTHR12215:SF10">
    <property type="entry name" value="L-AMINOADIPATE-SEMIALDEHYDE DEHYDROGENASE-PHOSPHOPANTETHEINYL TRANSFERASE"/>
    <property type="match status" value="1"/>
</dbReference>
<reference evidence="5 6" key="1">
    <citation type="submission" date="2014-03" db="EMBL/GenBank/DDBJ databases">
        <title>Bradyrhizobium valentinum sp. nov., isolated from effective nodules of Lupinus mariae-josephae, a lupine endemic of basic-lime soils in Eastern Spain.</title>
        <authorList>
            <person name="Duran D."/>
            <person name="Rey L."/>
            <person name="Navarro A."/>
            <person name="Busquets A."/>
            <person name="Imperial J."/>
            <person name="Ruiz-Argueso T."/>
        </authorList>
    </citation>
    <scope>NUCLEOTIDE SEQUENCE [LARGE SCALE GENOMIC DNA]</scope>
    <source>
        <strain evidence="5 6">Ro19</strain>
    </source>
</reference>
<dbReference type="GO" id="GO:0008897">
    <property type="term" value="F:holo-[acyl-carrier-protein] synthase activity"/>
    <property type="evidence" value="ECO:0007669"/>
    <property type="project" value="InterPro"/>
</dbReference>
<dbReference type="InterPro" id="IPR055066">
    <property type="entry name" value="AASDHPPT_N"/>
</dbReference>
<dbReference type="GO" id="GO:0005829">
    <property type="term" value="C:cytosol"/>
    <property type="evidence" value="ECO:0007669"/>
    <property type="project" value="TreeGrafter"/>
</dbReference>
<sequence>MAHASVSLAWSIAVKCAAPQDQLRVRCLGDADITKPVAPLEPEEILLWLAAIPPSWEIAAGEPGLLSVERVAKVLDAGETDRLGRFLHIEDRMSYLAAHAGVRLMLGGLVGQPAEALRFQPSEHGKPILVAGPMEIDFSLSHARGAVAVAVARMPIGVDIEPLREVADMDSVAEIVLAAEEREVLRNAPAALRSQLFLRYWTLKEALLKAAALGFTIAPNTVIIDAGPSPAALSVPAALGSAAQWRLIAPAI</sequence>
<feature type="domain" description="4'-phosphopantetheinyl transferase N-terminal" evidence="4">
    <location>
        <begin position="69"/>
        <end position="150"/>
    </location>
</feature>
<dbReference type="InterPro" id="IPR037143">
    <property type="entry name" value="4-PPantetheinyl_Trfase_dom_sf"/>
</dbReference>
<dbReference type="GO" id="GO:0000287">
    <property type="term" value="F:magnesium ion binding"/>
    <property type="evidence" value="ECO:0007669"/>
    <property type="project" value="InterPro"/>
</dbReference>
<evidence type="ECO:0000313" key="5">
    <source>
        <dbReference type="EMBL" id="KRR27571.1"/>
    </source>
</evidence>
<keyword evidence="6" id="KW-1185">Reference proteome</keyword>
<protein>
    <submittedName>
        <fullName evidence="5">Uncharacterized protein</fullName>
    </submittedName>
</protein>
<dbReference type="Pfam" id="PF22624">
    <property type="entry name" value="AASDHPPT_N"/>
    <property type="match status" value="1"/>
</dbReference>
<name>A0A0R3NCF8_9BRAD</name>
<feature type="domain" description="4'-phosphopantetheinyl transferase" evidence="3">
    <location>
        <begin position="155"/>
        <end position="225"/>
    </location>
</feature>
<evidence type="ECO:0000256" key="1">
    <source>
        <dbReference type="ARBA" id="ARBA00010990"/>
    </source>
</evidence>
<dbReference type="AlphaFoldDB" id="A0A0R3NCF8"/>
<dbReference type="Proteomes" id="UP000052023">
    <property type="component" value="Unassembled WGS sequence"/>
</dbReference>